<dbReference type="Pfam" id="PF12704">
    <property type="entry name" value="MacB_PCD"/>
    <property type="match status" value="1"/>
</dbReference>
<comment type="caution">
    <text evidence="9">The sequence shown here is derived from an EMBL/GenBank/DDBJ whole genome shotgun (WGS) entry which is preliminary data.</text>
</comment>
<dbReference type="Pfam" id="PF02687">
    <property type="entry name" value="FtsX"/>
    <property type="match status" value="1"/>
</dbReference>
<keyword evidence="4 6" id="KW-1133">Transmembrane helix</keyword>
<dbReference type="Proteomes" id="UP001156627">
    <property type="component" value="Unassembled WGS sequence"/>
</dbReference>
<evidence type="ECO:0000313" key="10">
    <source>
        <dbReference type="Proteomes" id="UP001156627"/>
    </source>
</evidence>
<dbReference type="EMBL" id="BSOA01000036">
    <property type="protein sequence ID" value="GLQ89491.1"/>
    <property type="molecule type" value="Genomic_DNA"/>
</dbReference>
<evidence type="ECO:0000256" key="3">
    <source>
        <dbReference type="ARBA" id="ARBA00022692"/>
    </source>
</evidence>
<evidence type="ECO:0000256" key="4">
    <source>
        <dbReference type="ARBA" id="ARBA00022989"/>
    </source>
</evidence>
<feature type="transmembrane region" description="Helical" evidence="6">
    <location>
        <begin position="352"/>
        <end position="376"/>
    </location>
</feature>
<dbReference type="InterPro" id="IPR050250">
    <property type="entry name" value="Macrolide_Exporter_MacB"/>
</dbReference>
<dbReference type="PANTHER" id="PTHR30572">
    <property type="entry name" value="MEMBRANE COMPONENT OF TRANSPORTER-RELATED"/>
    <property type="match status" value="1"/>
</dbReference>
<dbReference type="InterPro" id="IPR025857">
    <property type="entry name" value="MacB_PCD"/>
</dbReference>
<organism evidence="9 10">
    <name type="scientific">Dyella flagellata</name>
    <dbReference type="NCBI Taxonomy" id="1867833"/>
    <lineage>
        <taxon>Bacteria</taxon>
        <taxon>Pseudomonadati</taxon>
        <taxon>Pseudomonadota</taxon>
        <taxon>Gammaproteobacteria</taxon>
        <taxon>Lysobacterales</taxon>
        <taxon>Rhodanobacteraceae</taxon>
        <taxon>Dyella</taxon>
    </lineage>
</organism>
<evidence type="ECO:0000313" key="9">
    <source>
        <dbReference type="EMBL" id="GLQ89491.1"/>
    </source>
</evidence>
<dbReference type="InterPro" id="IPR003838">
    <property type="entry name" value="ABC3_permease_C"/>
</dbReference>
<feature type="domain" description="ABC3 transporter permease C-terminal" evidence="7">
    <location>
        <begin position="312"/>
        <end position="426"/>
    </location>
</feature>
<evidence type="ECO:0000259" key="7">
    <source>
        <dbReference type="Pfam" id="PF02687"/>
    </source>
</evidence>
<evidence type="ECO:0000259" key="8">
    <source>
        <dbReference type="Pfam" id="PF12704"/>
    </source>
</evidence>
<feature type="transmembrane region" description="Helical" evidence="6">
    <location>
        <begin position="21"/>
        <end position="44"/>
    </location>
</feature>
<proteinExistence type="predicted"/>
<accession>A0ABQ5XE41</accession>
<evidence type="ECO:0000256" key="2">
    <source>
        <dbReference type="ARBA" id="ARBA00022475"/>
    </source>
</evidence>
<reference evidence="10" key="1">
    <citation type="journal article" date="2019" name="Int. J. Syst. Evol. Microbiol.">
        <title>The Global Catalogue of Microorganisms (GCM) 10K type strain sequencing project: providing services to taxonomists for standard genome sequencing and annotation.</title>
        <authorList>
            <consortium name="The Broad Institute Genomics Platform"/>
            <consortium name="The Broad Institute Genome Sequencing Center for Infectious Disease"/>
            <person name="Wu L."/>
            <person name="Ma J."/>
        </authorList>
    </citation>
    <scope>NUCLEOTIDE SEQUENCE [LARGE SCALE GENOMIC DNA]</scope>
    <source>
        <strain evidence="10">NBRC 111981</strain>
    </source>
</reference>
<feature type="transmembrane region" description="Helical" evidence="6">
    <location>
        <begin position="396"/>
        <end position="419"/>
    </location>
</feature>
<feature type="domain" description="MacB-like periplasmic core" evidence="8">
    <location>
        <begin position="20"/>
        <end position="260"/>
    </location>
</feature>
<keyword evidence="2" id="KW-1003">Cell membrane</keyword>
<keyword evidence="9" id="KW-0067">ATP-binding</keyword>
<sequence>MLGYYCLLALYSFKCSKTITALMVLAIGLGIGASMTMITVLHVMSGDPLPGRSAHLYVPVIDPHPVSPAKPKDNVVDGAVTWIDAMYLLHTARADRQAAMAAGSLPVHPAQGSVRPFFESGHYVTADFFPMFGTPFHAGGGWSARDDENHARVVVLNADLNRKLFGNASGIGHTVRLKNTDFRVVGVLDDWHPQPTFYAQIDNAAFGSTDEFFIPLETAQELNFGIAGRMWCWGNSGDARLSDHCAWLQFWVQLNSASQASAYRGFLADYWRDQQRHGRFPRPENARLFGLMDWLGNQHVVPADLRLQLWLALGFLGVCMLNIVGLLLAKFLRRSGEISVRRALGARRRDVFAQLGVEAGMIGLVGGALGLCLAELGLWSVRQRPDGYAHLAQMDAAMLLGTFLLALIAGLCAGMVPAWRACRIPPALQLKTQ</sequence>
<dbReference type="RefSeq" id="WP_284332933.1">
    <property type="nucleotide sequence ID" value="NZ_BSOA01000036.1"/>
</dbReference>
<feature type="transmembrane region" description="Helical" evidence="6">
    <location>
        <begin position="309"/>
        <end position="332"/>
    </location>
</feature>
<keyword evidence="3 6" id="KW-0812">Transmembrane</keyword>
<dbReference type="GO" id="GO:0005524">
    <property type="term" value="F:ATP binding"/>
    <property type="evidence" value="ECO:0007669"/>
    <property type="project" value="UniProtKB-KW"/>
</dbReference>
<name>A0ABQ5XE41_9GAMM</name>
<evidence type="ECO:0000256" key="5">
    <source>
        <dbReference type="ARBA" id="ARBA00023136"/>
    </source>
</evidence>
<keyword evidence="9" id="KW-0547">Nucleotide-binding</keyword>
<dbReference type="PANTHER" id="PTHR30572:SF18">
    <property type="entry name" value="ABC-TYPE MACROLIDE FAMILY EXPORT SYSTEM PERMEASE COMPONENT 2"/>
    <property type="match status" value="1"/>
</dbReference>
<evidence type="ECO:0000256" key="1">
    <source>
        <dbReference type="ARBA" id="ARBA00004651"/>
    </source>
</evidence>
<keyword evidence="5 6" id="KW-0472">Membrane</keyword>
<keyword evidence="10" id="KW-1185">Reference proteome</keyword>
<comment type="subcellular location">
    <subcellularLocation>
        <location evidence="1">Cell membrane</location>
        <topology evidence="1">Multi-pass membrane protein</topology>
    </subcellularLocation>
</comment>
<gene>
    <name evidence="9" type="primary">ybjZ_9</name>
    <name evidence="9" type="ORF">GCM10007898_30650</name>
</gene>
<evidence type="ECO:0000256" key="6">
    <source>
        <dbReference type="SAM" id="Phobius"/>
    </source>
</evidence>
<protein>
    <submittedName>
        <fullName evidence="9">ABC transporter ATP-binding protein</fullName>
    </submittedName>
</protein>